<feature type="compositionally biased region" description="Basic residues" evidence="1">
    <location>
        <begin position="28"/>
        <end position="41"/>
    </location>
</feature>
<dbReference type="EMBL" id="LGRX02017148">
    <property type="protein sequence ID" value="KAK3261100.1"/>
    <property type="molecule type" value="Genomic_DNA"/>
</dbReference>
<feature type="region of interest" description="Disordered" evidence="1">
    <location>
        <begin position="1"/>
        <end position="130"/>
    </location>
</feature>
<sequence length="267" mass="29886">MARSSSDNDSTSSSDSDTDSSTSSEVRRARRRDSVKKRKEKTKKDGKLKELKESRKRKKGHKLHHKEKDKKKSQKHKRHKKSKHSEPSENIQDTLGRTTDGVDAQGQSVLSSASRVSKQAEAVANDNASWKKQVMEAAAAAEERLTSGTYDAQLKEMDATHNAYGGGAVDWRARKRVKKERQAQKRMVDLGKQLIAKETAEMERMQSFLSAMGVPAGGLSEEQKKKKQEAELFIANQQQREAQRRFAKETAARKSKVQGPAFPPPLG</sequence>
<protein>
    <submittedName>
        <fullName evidence="2">Uncharacterized protein</fullName>
    </submittedName>
</protein>
<accession>A0AAE0FJY2</accession>
<keyword evidence="3" id="KW-1185">Reference proteome</keyword>
<feature type="compositionally biased region" description="Basic residues" evidence="1">
    <location>
        <begin position="54"/>
        <end position="83"/>
    </location>
</feature>
<evidence type="ECO:0000256" key="1">
    <source>
        <dbReference type="SAM" id="MobiDB-lite"/>
    </source>
</evidence>
<feature type="region of interest" description="Disordered" evidence="1">
    <location>
        <begin position="218"/>
        <end position="267"/>
    </location>
</feature>
<feature type="compositionally biased region" description="Low complexity" evidence="1">
    <location>
        <begin position="1"/>
        <end position="24"/>
    </location>
</feature>
<evidence type="ECO:0000313" key="3">
    <source>
        <dbReference type="Proteomes" id="UP001190700"/>
    </source>
</evidence>
<feature type="compositionally biased region" description="Polar residues" evidence="1">
    <location>
        <begin position="105"/>
        <end position="117"/>
    </location>
</feature>
<gene>
    <name evidence="2" type="ORF">CYMTET_29981</name>
</gene>
<reference evidence="2 3" key="1">
    <citation type="journal article" date="2015" name="Genome Biol. Evol.">
        <title>Comparative Genomics of a Bacterivorous Green Alga Reveals Evolutionary Causalities and Consequences of Phago-Mixotrophic Mode of Nutrition.</title>
        <authorList>
            <person name="Burns J.A."/>
            <person name="Paasch A."/>
            <person name="Narechania A."/>
            <person name="Kim E."/>
        </authorList>
    </citation>
    <scope>NUCLEOTIDE SEQUENCE [LARGE SCALE GENOMIC DNA]</scope>
    <source>
        <strain evidence="2 3">PLY_AMNH</strain>
    </source>
</reference>
<proteinExistence type="predicted"/>
<comment type="caution">
    <text evidence="2">The sequence shown here is derived from an EMBL/GenBank/DDBJ whole genome shotgun (WGS) entry which is preliminary data.</text>
</comment>
<dbReference type="Proteomes" id="UP001190700">
    <property type="component" value="Unassembled WGS sequence"/>
</dbReference>
<feature type="compositionally biased region" description="Polar residues" evidence="1">
    <location>
        <begin position="88"/>
        <end position="97"/>
    </location>
</feature>
<dbReference type="AlphaFoldDB" id="A0AAE0FJY2"/>
<feature type="compositionally biased region" description="Basic and acidic residues" evidence="1">
    <location>
        <begin position="241"/>
        <end position="252"/>
    </location>
</feature>
<organism evidence="2 3">
    <name type="scientific">Cymbomonas tetramitiformis</name>
    <dbReference type="NCBI Taxonomy" id="36881"/>
    <lineage>
        <taxon>Eukaryota</taxon>
        <taxon>Viridiplantae</taxon>
        <taxon>Chlorophyta</taxon>
        <taxon>Pyramimonadophyceae</taxon>
        <taxon>Pyramimonadales</taxon>
        <taxon>Pyramimonadaceae</taxon>
        <taxon>Cymbomonas</taxon>
    </lineage>
</organism>
<feature type="compositionally biased region" description="Basic and acidic residues" evidence="1">
    <location>
        <begin position="42"/>
        <end position="53"/>
    </location>
</feature>
<name>A0AAE0FJY2_9CHLO</name>
<feature type="compositionally biased region" description="Basic and acidic residues" evidence="1">
    <location>
        <begin position="221"/>
        <end position="230"/>
    </location>
</feature>
<evidence type="ECO:0000313" key="2">
    <source>
        <dbReference type="EMBL" id="KAK3261100.1"/>
    </source>
</evidence>